<keyword evidence="8" id="KW-1185">Reference proteome</keyword>
<keyword evidence="4 6" id="KW-0472">Membrane</keyword>
<protein>
    <submittedName>
        <fullName evidence="7">Major facilitator superfamily domain-containing 8-like</fullName>
    </submittedName>
</protein>
<feature type="transmembrane region" description="Helical" evidence="6">
    <location>
        <begin position="373"/>
        <end position="394"/>
    </location>
</feature>
<dbReference type="InterPro" id="IPR020846">
    <property type="entry name" value="MFS_dom"/>
</dbReference>
<dbReference type="GO" id="GO:0022857">
    <property type="term" value="F:transmembrane transporter activity"/>
    <property type="evidence" value="ECO:0007669"/>
    <property type="project" value="InterPro"/>
</dbReference>
<dbReference type="OrthoDB" id="5978162at2759"/>
<feature type="transmembrane region" description="Helical" evidence="6">
    <location>
        <begin position="52"/>
        <end position="72"/>
    </location>
</feature>
<feature type="transmembrane region" description="Helical" evidence="6">
    <location>
        <begin position="212"/>
        <end position="230"/>
    </location>
</feature>
<keyword evidence="3 6" id="KW-1133">Transmembrane helix</keyword>
<evidence type="ECO:0000256" key="4">
    <source>
        <dbReference type="ARBA" id="ARBA00023136"/>
    </source>
</evidence>
<dbReference type="PROSITE" id="PS50850">
    <property type="entry name" value="MFS"/>
    <property type="match status" value="1"/>
</dbReference>
<dbReference type="Pfam" id="PF07690">
    <property type="entry name" value="MFS_1"/>
    <property type="match status" value="1"/>
</dbReference>
<dbReference type="InterPro" id="IPR051068">
    <property type="entry name" value="MFS_Domain-Containing_Protein"/>
</dbReference>
<feature type="compositionally biased region" description="Acidic residues" evidence="5">
    <location>
        <begin position="285"/>
        <end position="295"/>
    </location>
</feature>
<dbReference type="AlphaFoldDB" id="A0A7D9EC26"/>
<dbReference type="Gene3D" id="1.20.1250.20">
    <property type="entry name" value="MFS general substrate transporter like domains"/>
    <property type="match status" value="1"/>
</dbReference>
<sequence length="525" mass="58672">NSDLLTDNCFFARFMTLQHAINYGVSYKNRGKNMESITFVQKRNLTLFAFSMRMLFMGVEYAVIFPSVWLYLKMFHVDYWYLGLVLSAYNMVGIVSTILVGRLADATRRIRLTGFIWNLTEIAGNFVYAMHFNVTLPLFGRMIAGFGEGYISAMWGELARVTTKEQRTRYFTILKGSNLLGAAIGPALNLFLKEFNFYIGSWHIDFRTSPGFFMGVVWVIVTLIMLVFVYDLSSEMKARPGYKLLLQENSDEIEDGVGSLLSGSITPQENGKSDHGRKDETGNDVAEEAEQETEENDKKGLLEKTAEPTEPGMVEQSDEPATFCSAMKDMFTKFEVNVLVYLLFFMYITHTCLQGITPLVAERMLKWNETKVSIVYTVWGLEIIAVLIVVWLVSPKIADRVILLSAVICGSLASVSLIVLSYSTPESKLCYYSFLVTIFLGGVGISITVVVGRSLVSKHTRPENQGLVHAILTSFNRLAGLLGPIFGSSLYTHKTVMGCLIAGVQFLGLILVIVAFGRLKVVNKS</sequence>
<name>A0A7D9EC26_PARCT</name>
<feature type="transmembrane region" description="Helical" evidence="6">
    <location>
        <begin position="78"/>
        <end position="100"/>
    </location>
</feature>
<feature type="compositionally biased region" description="Polar residues" evidence="5">
    <location>
        <begin position="261"/>
        <end position="270"/>
    </location>
</feature>
<evidence type="ECO:0000313" key="8">
    <source>
        <dbReference type="Proteomes" id="UP001152795"/>
    </source>
</evidence>
<dbReference type="InterPro" id="IPR011701">
    <property type="entry name" value="MFS"/>
</dbReference>
<feature type="transmembrane region" description="Helical" evidence="6">
    <location>
        <begin position="401"/>
        <end position="422"/>
    </location>
</feature>
<dbReference type="Proteomes" id="UP001152795">
    <property type="component" value="Unassembled WGS sequence"/>
</dbReference>
<dbReference type="GO" id="GO:0016020">
    <property type="term" value="C:membrane"/>
    <property type="evidence" value="ECO:0007669"/>
    <property type="project" value="UniProtKB-SubCell"/>
</dbReference>
<feature type="compositionally biased region" description="Basic and acidic residues" evidence="5">
    <location>
        <begin position="296"/>
        <end position="307"/>
    </location>
</feature>
<dbReference type="PANTHER" id="PTHR23510">
    <property type="entry name" value="INNER MEMBRANE TRANSPORT PROTEIN YAJR"/>
    <property type="match status" value="1"/>
</dbReference>
<feature type="region of interest" description="Disordered" evidence="5">
    <location>
        <begin position="257"/>
        <end position="317"/>
    </location>
</feature>
<feature type="transmembrane region" description="Helical" evidence="6">
    <location>
        <begin position="467"/>
        <end position="489"/>
    </location>
</feature>
<feature type="transmembrane region" description="Helical" evidence="6">
    <location>
        <begin position="338"/>
        <end position="361"/>
    </location>
</feature>
<dbReference type="EMBL" id="CACRXK020005410">
    <property type="protein sequence ID" value="CAB4006100.1"/>
    <property type="molecule type" value="Genomic_DNA"/>
</dbReference>
<evidence type="ECO:0000256" key="5">
    <source>
        <dbReference type="SAM" id="MobiDB-lite"/>
    </source>
</evidence>
<dbReference type="SUPFAM" id="SSF103473">
    <property type="entry name" value="MFS general substrate transporter"/>
    <property type="match status" value="1"/>
</dbReference>
<gene>
    <name evidence="7" type="ORF">PACLA_8A005228</name>
</gene>
<evidence type="ECO:0000256" key="1">
    <source>
        <dbReference type="ARBA" id="ARBA00004141"/>
    </source>
</evidence>
<evidence type="ECO:0000313" key="7">
    <source>
        <dbReference type="EMBL" id="CAB4006100.1"/>
    </source>
</evidence>
<feature type="transmembrane region" description="Helical" evidence="6">
    <location>
        <begin position="434"/>
        <end position="455"/>
    </location>
</feature>
<comment type="subcellular location">
    <subcellularLocation>
        <location evidence="1">Membrane</location>
        <topology evidence="1">Multi-pass membrane protein</topology>
    </subcellularLocation>
</comment>
<evidence type="ECO:0000256" key="2">
    <source>
        <dbReference type="ARBA" id="ARBA00022692"/>
    </source>
</evidence>
<feature type="transmembrane region" description="Helical" evidence="6">
    <location>
        <begin position="170"/>
        <end position="192"/>
    </location>
</feature>
<feature type="compositionally biased region" description="Basic and acidic residues" evidence="5">
    <location>
        <begin position="271"/>
        <end position="281"/>
    </location>
</feature>
<feature type="non-terminal residue" evidence="7">
    <location>
        <position position="1"/>
    </location>
</feature>
<reference evidence="7" key="1">
    <citation type="submission" date="2020-04" db="EMBL/GenBank/DDBJ databases">
        <authorList>
            <person name="Alioto T."/>
            <person name="Alioto T."/>
            <person name="Gomez Garrido J."/>
        </authorList>
    </citation>
    <scope>NUCLEOTIDE SEQUENCE</scope>
    <source>
        <strain evidence="7">A484AB</strain>
    </source>
</reference>
<proteinExistence type="predicted"/>
<evidence type="ECO:0000256" key="6">
    <source>
        <dbReference type="SAM" id="Phobius"/>
    </source>
</evidence>
<organism evidence="7 8">
    <name type="scientific">Paramuricea clavata</name>
    <name type="common">Red gorgonian</name>
    <name type="synonym">Violescent sea-whip</name>
    <dbReference type="NCBI Taxonomy" id="317549"/>
    <lineage>
        <taxon>Eukaryota</taxon>
        <taxon>Metazoa</taxon>
        <taxon>Cnidaria</taxon>
        <taxon>Anthozoa</taxon>
        <taxon>Octocorallia</taxon>
        <taxon>Malacalcyonacea</taxon>
        <taxon>Plexauridae</taxon>
        <taxon>Paramuricea</taxon>
    </lineage>
</organism>
<comment type="caution">
    <text evidence="7">The sequence shown here is derived from an EMBL/GenBank/DDBJ whole genome shotgun (WGS) entry which is preliminary data.</text>
</comment>
<dbReference type="InterPro" id="IPR036259">
    <property type="entry name" value="MFS_trans_sf"/>
</dbReference>
<evidence type="ECO:0000256" key="3">
    <source>
        <dbReference type="ARBA" id="ARBA00022989"/>
    </source>
</evidence>
<dbReference type="PANTHER" id="PTHR23510:SF16">
    <property type="entry name" value="MAJOR FACILITATOR SUPERFAMILY (MFS) PROFILE DOMAIN-CONTAINING PROTEIN"/>
    <property type="match status" value="1"/>
</dbReference>
<accession>A0A7D9EC26</accession>
<feature type="transmembrane region" description="Helical" evidence="6">
    <location>
        <begin position="495"/>
        <end position="516"/>
    </location>
</feature>
<keyword evidence="2 6" id="KW-0812">Transmembrane</keyword>